<dbReference type="Proteomes" id="UP000192917">
    <property type="component" value="Unassembled WGS sequence"/>
</dbReference>
<protein>
    <submittedName>
        <fullName evidence="1">Uncharacterized protein</fullName>
    </submittedName>
</protein>
<gene>
    <name evidence="1" type="ORF">SAMN05428998_101686</name>
</gene>
<evidence type="ECO:0000313" key="1">
    <source>
        <dbReference type="EMBL" id="SME94483.1"/>
    </source>
</evidence>
<dbReference type="EMBL" id="FWZX01000001">
    <property type="protein sequence ID" value="SME94483.1"/>
    <property type="molecule type" value="Genomic_DNA"/>
</dbReference>
<reference evidence="1 2" key="1">
    <citation type="submission" date="2017-04" db="EMBL/GenBank/DDBJ databases">
        <authorList>
            <person name="Afonso C.L."/>
            <person name="Miller P.J."/>
            <person name="Scott M.A."/>
            <person name="Spackman E."/>
            <person name="Goraichik I."/>
            <person name="Dimitrov K.M."/>
            <person name="Suarez D.L."/>
            <person name="Swayne D.E."/>
        </authorList>
    </citation>
    <scope>NUCLEOTIDE SEQUENCE [LARGE SCALE GENOMIC DNA]</scope>
    <source>
        <strain evidence="1 2">USBA 355</strain>
    </source>
</reference>
<accession>A0A1Y6BBB1</accession>
<keyword evidence="2" id="KW-1185">Reference proteome</keyword>
<proteinExistence type="predicted"/>
<evidence type="ECO:0000313" key="2">
    <source>
        <dbReference type="Proteomes" id="UP000192917"/>
    </source>
</evidence>
<organism evidence="1 2">
    <name type="scientific">Tistlia consotensis USBA 355</name>
    <dbReference type="NCBI Taxonomy" id="560819"/>
    <lineage>
        <taxon>Bacteria</taxon>
        <taxon>Pseudomonadati</taxon>
        <taxon>Pseudomonadota</taxon>
        <taxon>Alphaproteobacteria</taxon>
        <taxon>Rhodospirillales</taxon>
        <taxon>Rhodovibrionaceae</taxon>
        <taxon>Tistlia</taxon>
    </lineage>
</organism>
<sequence length="200" mass="21778">MAVGGPRRRPGAARRLGATIGRGALLAALLLLPGACSLFQKDGPPPPCPTVARPSETDHLTRFDGSGRDLTDVVFKARLRDVKSSCEYHDDDTRLEGDLLITFEIERGPALRRLQAGQDSNAAGFSYFVAVATNADQPKILSRQAFDVNATFEGNNNRVALTDEIAPQISLKPGEDGSNYRIYVGIELNHAELDYNRQNQ</sequence>
<name>A0A1Y6BBB1_9PROT</name>
<dbReference type="STRING" id="560819.SAMN05428998_101686"/>
<dbReference type="AlphaFoldDB" id="A0A1Y6BBB1"/>